<dbReference type="KEGG" id="das:Daes_3043"/>
<feature type="domain" description="FlgD Tudor-like" evidence="8">
    <location>
        <begin position="89"/>
        <end position="222"/>
    </location>
</feature>
<keyword evidence="10" id="KW-1185">Reference proteome</keyword>
<dbReference type="EMBL" id="CP002431">
    <property type="protein sequence ID" value="ADU64036.1"/>
    <property type="molecule type" value="Genomic_DNA"/>
</dbReference>
<evidence type="ECO:0000313" key="9">
    <source>
        <dbReference type="EMBL" id="ADU64036.1"/>
    </source>
</evidence>
<evidence type="ECO:0000259" key="7">
    <source>
        <dbReference type="Pfam" id="PF13860"/>
    </source>
</evidence>
<dbReference type="Pfam" id="PF03963">
    <property type="entry name" value="FlgD"/>
    <property type="match status" value="1"/>
</dbReference>
<feature type="region of interest" description="Disordered" evidence="6">
    <location>
        <begin position="227"/>
        <end position="247"/>
    </location>
</feature>
<dbReference type="Pfam" id="PF13860">
    <property type="entry name" value="FlgD_ig"/>
    <property type="match status" value="1"/>
</dbReference>
<dbReference type="Gene3D" id="2.30.30.910">
    <property type="match status" value="1"/>
</dbReference>
<dbReference type="GO" id="GO:0044781">
    <property type="term" value="P:bacterial-type flagellum organization"/>
    <property type="evidence" value="ECO:0007669"/>
    <property type="project" value="UniProtKB-UniRule"/>
</dbReference>
<dbReference type="eggNOG" id="COG1843">
    <property type="taxonomic scope" value="Bacteria"/>
</dbReference>
<evidence type="ECO:0000256" key="4">
    <source>
        <dbReference type="ARBA" id="ARBA00024746"/>
    </source>
</evidence>
<dbReference type="InterPro" id="IPR025963">
    <property type="entry name" value="FLgD_Tudor"/>
</dbReference>
<evidence type="ECO:0000256" key="2">
    <source>
        <dbReference type="ARBA" id="ARBA00016013"/>
    </source>
</evidence>
<keyword evidence="9" id="KW-0969">Cilium</keyword>
<dbReference type="Proteomes" id="UP000002191">
    <property type="component" value="Chromosome"/>
</dbReference>
<evidence type="ECO:0000256" key="1">
    <source>
        <dbReference type="ARBA" id="ARBA00010577"/>
    </source>
</evidence>
<evidence type="ECO:0000256" key="3">
    <source>
        <dbReference type="ARBA" id="ARBA00022795"/>
    </source>
</evidence>
<comment type="similarity">
    <text evidence="1 5">Belongs to the FlgD family.</text>
</comment>
<gene>
    <name evidence="9" type="ordered locus">Daes_3043</name>
</gene>
<dbReference type="Pfam" id="PF13861">
    <property type="entry name" value="FLgD_tudor"/>
    <property type="match status" value="1"/>
</dbReference>
<dbReference type="AlphaFoldDB" id="E6VZV4"/>
<dbReference type="Gene3D" id="2.60.40.4070">
    <property type="match status" value="1"/>
</dbReference>
<dbReference type="InterPro" id="IPR025965">
    <property type="entry name" value="FlgD/Vpr_Ig-like"/>
</dbReference>
<feature type="domain" description="FlgD/Vpr Ig-like" evidence="7">
    <location>
        <begin position="107"/>
        <end position="175"/>
    </location>
</feature>
<proteinExistence type="inferred from homology"/>
<keyword evidence="3 5" id="KW-1005">Bacterial flagellum biogenesis</keyword>
<feature type="compositionally biased region" description="Acidic residues" evidence="6">
    <location>
        <begin position="234"/>
        <end position="247"/>
    </location>
</feature>
<reference evidence="9 10" key="2">
    <citation type="journal article" date="2014" name="Genome Announc.">
        <title>Complete Genome Sequence of the Subsurface, Mesophilic Sulfate-Reducing Bacterium Desulfovibrio aespoeensis Aspo-2.</title>
        <authorList>
            <person name="Pedersen K."/>
            <person name="Bengtsson A."/>
            <person name="Edlund J."/>
            <person name="Rabe L."/>
            <person name="Hazen T."/>
            <person name="Chakraborty R."/>
            <person name="Goodwin L."/>
            <person name="Shapiro N."/>
        </authorList>
    </citation>
    <scope>NUCLEOTIDE SEQUENCE [LARGE SCALE GENOMIC DNA]</scope>
    <source>
        <strain evidence="10">ATCC 700646 / DSM 10631 / Aspo-2</strain>
    </source>
</reference>
<keyword evidence="9" id="KW-0282">Flagellum</keyword>
<sequence length="247" mass="26301">MGYTDTTGVYIGAQEDRLAASNTPTSKASLGQADFLTLLVAQLTHQDPLNPMQDTDMTSQLAQFSSLEQLTKINDGVQSLNTVMGKSDLLSAASYIGKDIKAEGYKISVAEGNASTIYYGFGESVTEIFMNIYDSEGAIVRTVELGSKEAGTYQYKWDGRDESGNLVDDGTYGVGILGKDAGGKAVMVQTEISGTVDAVVNESGTQYLRLKDGRFVSFLNVKEIVDPGSTSVTDDSDTTDEAEETGA</sequence>
<protein>
    <recommendedName>
        <fullName evidence="2 5">Basal-body rod modification protein FlgD</fullName>
    </recommendedName>
</protein>
<evidence type="ECO:0000313" key="10">
    <source>
        <dbReference type="Proteomes" id="UP000002191"/>
    </source>
</evidence>
<evidence type="ECO:0000259" key="8">
    <source>
        <dbReference type="Pfam" id="PF13861"/>
    </source>
</evidence>
<dbReference type="HOGENOM" id="CLU_047535_0_1_7"/>
<evidence type="ECO:0000256" key="6">
    <source>
        <dbReference type="SAM" id="MobiDB-lite"/>
    </source>
</evidence>
<evidence type="ECO:0000256" key="5">
    <source>
        <dbReference type="RuleBase" id="RU362076"/>
    </source>
</evidence>
<reference evidence="10" key="1">
    <citation type="submission" date="2010-12" db="EMBL/GenBank/DDBJ databases">
        <title>Complete sequence of Desulfovibrio aespoeensis Aspo-2.</title>
        <authorList>
            <consortium name="US DOE Joint Genome Institute"/>
            <person name="Lucas S."/>
            <person name="Copeland A."/>
            <person name="Lapidus A."/>
            <person name="Cheng J.-F."/>
            <person name="Goodwin L."/>
            <person name="Pitluck S."/>
            <person name="Chertkov O."/>
            <person name="Misra M."/>
            <person name="Detter J.C."/>
            <person name="Han C."/>
            <person name="Tapia R."/>
            <person name="Land M."/>
            <person name="Hauser L."/>
            <person name="Kyrpides N."/>
            <person name="Ivanova N."/>
            <person name="Ovchinnikova G."/>
            <person name="Pedersen K."/>
            <person name="Jagevall S."/>
            <person name="Hazen T."/>
            <person name="Woyke T."/>
        </authorList>
    </citation>
    <scope>NUCLEOTIDE SEQUENCE [LARGE SCALE GENOMIC DNA]</scope>
    <source>
        <strain evidence="10">ATCC 700646 / DSM 10631 / Aspo-2</strain>
    </source>
</reference>
<dbReference type="OrthoDB" id="9785233at2"/>
<accession>E6VZV4</accession>
<organism evidence="9 10">
    <name type="scientific">Pseudodesulfovibrio aespoeensis (strain ATCC 700646 / DSM 10631 / Aspo-2)</name>
    <name type="common">Desulfovibrio aespoeensis</name>
    <dbReference type="NCBI Taxonomy" id="643562"/>
    <lineage>
        <taxon>Bacteria</taxon>
        <taxon>Pseudomonadati</taxon>
        <taxon>Thermodesulfobacteriota</taxon>
        <taxon>Desulfovibrionia</taxon>
        <taxon>Desulfovibrionales</taxon>
        <taxon>Desulfovibrionaceae</taxon>
    </lineage>
</organism>
<dbReference type="RefSeq" id="WP_013515937.1">
    <property type="nucleotide sequence ID" value="NC_014844.1"/>
</dbReference>
<dbReference type="InterPro" id="IPR005648">
    <property type="entry name" value="FlgD"/>
</dbReference>
<dbReference type="STRING" id="643562.Daes_3043"/>
<name>E6VZV4_PSEA9</name>
<keyword evidence="9" id="KW-0966">Cell projection</keyword>
<comment type="function">
    <text evidence="4 5">Required for flagellar hook formation. May act as a scaffolding protein.</text>
</comment>